<name>A0ABT8LLT2_9BACT</name>
<accession>A0ABT8LLT2</accession>
<dbReference type="EMBL" id="JAUJEB010000016">
    <property type="protein sequence ID" value="MDN5217401.1"/>
    <property type="molecule type" value="Genomic_DNA"/>
</dbReference>
<reference evidence="8" key="1">
    <citation type="submission" date="2023-06" db="EMBL/GenBank/DDBJ databases">
        <title>Genomic of Agaribacillus aureum.</title>
        <authorList>
            <person name="Wang G."/>
        </authorList>
    </citation>
    <scope>NUCLEOTIDE SEQUENCE</scope>
    <source>
        <strain evidence="8">BMA12</strain>
    </source>
</reference>
<proteinExistence type="inferred from homology"/>
<gene>
    <name evidence="8" type="ORF">QQ020_35330</name>
</gene>
<dbReference type="PANTHER" id="PTHR46208:SF1">
    <property type="entry name" value="MITOCHONDRIAL IMPORT RECEPTOR SUBUNIT TOM70"/>
    <property type="match status" value="1"/>
</dbReference>
<comment type="subcellular location">
    <subcellularLocation>
        <location evidence="1">Membrane</location>
        <topology evidence="1">Single-pass membrane protein</topology>
    </subcellularLocation>
</comment>
<keyword evidence="6" id="KW-0472">Membrane</keyword>
<keyword evidence="2" id="KW-0812">Transmembrane</keyword>
<dbReference type="PROSITE" id="PS51257">
    <property type="entry name" value="PROKAR_LIPOPROTEIN"/>
    <property type="match status" value="1"/>
</dbReference>
<keyword evidence="9" id="KW-1185">Reference proteome</keyword>
<protein>
    <recommendedName>
        <fullName evidence="10">Tetratricopeptide repeat protein</fullName>
    </recommendedName>
</protein>
<evidence type="ECO:0000256" key="4">
    <source>
        <dbReference type="ARBA" id="ARBA00022803"/>
    </source>
</evidence>
<evidence type="ECO:0000256" key="2">
    <source>
        <dbReference type="ARBA" id="ARBA00022692"/>
    </source>
</evidence>
<dbReference type="RefSeq" id="WP_346762738.1">
    <property type="nucleotide sequence ID" value="NZ_JAUJEB010000016.1"/>
</dbReference>
<evidence type="ECO:0000256" key="1">
    <source>
        <dbReference type="ARBA" id="ARBA00004167"/>
    </source>
</evidence>
<dbReference type="InterPro" id="IPR011990">
    <property type="entry name" value="TPR-like_helical_dom_sf"/>
</dbReference>
<comment type="similarity">
    <text evidence="7">Belongs to the Tom70 family.</text>
</comment>
<dbReference type="Proteomes" id="UP001172083">
    <property type="component" value="Unassembled WGS sequence"/>
</dbReference>
<dbReference type="Pfam" id="PF13181">
    <property type="entry name" value="TPR_8"/>
    <property type="match status" value="1"/>
</dbReference>
<keyword evidence="5" id="KW-1133">Transmembrane helix</keyword>
<dbReference type="PANTHER" id="PTHR46208">
    <property type="entry name" value="MITOCHONDRIAL IMPORT RECEPTOR SUBUNIT TOM70"/>
    <property type="match status" value="1"/>
</dbReference>
<keyword evidence="4" id="KW-0802">TPR repeat</keyword>
<dbReference type="Gene3D" id="1.25.40.10">
    <property type="entry name" value="Tetratricopeptide repeat domain"/>
    <property type="match status" value="2"/>
</dbReference>
<keyword evidence="3" id="KW-0677">Repeat</keyword>
<dbReference type="SMART" id="SM00028">
    <property type="entry name" value="TPR"/>
    <property type="match status" value="6"/>
</dbReference>
<evidence type="ECO:0000313" key="8">
    <source>
        <dbReference type="EMBL" id="MDN5217401.1"/>
    </source>
</evidence>
<evidence type="ECO:0000256" key="5">
    <source>
        <dbReference type="ARBA" id="ARBA00022989"/>
    </source>
</evidence>
<evidence type="ECO:0000256" key="6">
    <source>
        <dbReference type="ARBA" id="ARBA00023136"/>
    </source>
</evidence>
<sequence>MKISQLSVYFFVAFAASLFGCDADYSQSKMPDRPRIDENFYKLSIEAINQSIENSPFNAEAYYKKAKLLNHLKNYKSARINIEKAISLDKSKADYYFFLAQNQFQNNEIREGLEAAHKAEKMGVDSPDLYHLLADLYLTESQLTKAMEYNSKSLVTDKSGLNYYQRGAILLAGKDTASAVEVFLRSIRHDSLYSATYDQLTKLYLGKKSLDSAQLYLNKNRKLNPDNLRIWFDQGILYRLKKQDDSAKMIYLSIIQQDSLAARSMVKMSELHFDHYRNDSASFYAEKALGIRENLLGAMLMQGRILGRRQYFRQAREKFEEILAVDSTYEPAKVALVQLNRRQSYLKRLERERQENQQIEILTPKRIKPE</sequence>
<dbReference type="InterPro" id="IPR019734">
    <property type="entry name" value="TPR_rpt"/>
</dbReference>
<evidence type="ECO:0000256" key="7">
    <source>
        <dbReference type="ARBA" id="ARBA00038030"/>
    </source>
</evidence>
<dbReference type="SUPFAM" id="SSF48452">
    <property type="entry name" value="TPR-like"/>
    <property type="match status" value="1"/>
</dbReference>
<evidence type="ECO:0000256" key="3">
    <source>
        <dbReference type="ARBA" id="ARBA00022737"/>
    </source>
</evidence>
<organism evidence="8 9">
    <name type="scientific">Agaribacillus aureus</name>
    <dbReference type="NCBI Taxonomy" id="3051825"/>
    <lineage>
        <taxon>Bacteria</taxon>
        <taxon>Pseudomonadati</taxon>
        <taxon>Bacteroidota</taxon>
        <taxon>Cytophagia</taxon>
        <taxon>Cytophagales</taxon>
        <taxon>Splendidivirgaceae</taxon>
        <taxon>Agaribacillus</taxon>
    </lineage>
</organism>
<evidence type="ECO:0000313" key="9">
    <source>
        <dbReference type="Proteomes" id="UP001172083"/>
    </source>
</evidence>
<comment type="caution">
    <text evidence="8">The sequence shown here is derived from an EMBL/GenBank/DDBJ whole genome shotgun (WGS) entry which is preliminary data.</text>
</comment>
<evidence type="ECO:0008006" key="10">
    <source>
        <dbReference type="Google" id="ProtNLM"/>
    </source>
</evidence>